<evidence type="ECO:0000313" key="2">
    <source>
        <dbReference type="EMBL" id="GAU95044.1"/>
    </source>
</evidence>
<dbReference type="PRINTS" id="PR00315">
    <property type="entry name" value="ELONGATNFCT"/>
</dbReference>
<dbReference type="InterPro" id="IPR000795">
    <property type="entry name" value="T_Tr_GTP-bd_dom"/>
</dbReference>
<reference evidence="2 3" key="1">
    <citation type="journal article" date="2016" name="Nat. Commun.">
        <title>Extremotolerant tardigrade genome and improved radiotolerance of human cultured cells by tardigrade-unique protein.</title>
        <authorList>
            <person name="Hashimoto T."/>
            <person name="Horikawa D.D."/>
            <person name="Saito Y."/>
            <person name="Kuwahara H."/>
            <person name="Kozuka-Hata H."/>
            <person name="Shin-I T."/>
            <person name="Minakuchi Y."/>
            <person name="Ohishi K."/>
            <person name="Motoyama A."/>
            <person name="Aizu T."/>
            <person name="Enomoto A."/>
            <person name="Kondo K."/>
            <person name="Tanaka S."/>
            <person name="Hara Y."/>
            <person name="Koshikawa S."/>
            <person name="Sagara H."/>
            <person name="Miura T."/>
            <person name="Yokobori S."/>
            <person name="Miyagawa K."/>
            <person name="Suzuki Y."/>
            <person name="Kubo T."/>
            <person name="Oyama M."/>
            <person name="Kohara Y."/>
            <person name="Fujiyama A."/>
            <person name="Arakawa K."/>
            <person name="Katayama T."/>
            <person name="Toyoda A."/>
            <person name="Kunieda T."/>
        </authorList>
    </citation>
    <scope>NUCLEOTIDE SEQUENCE [LARGE SCALE GENOMIC DNA]</scope>
    <source>
        <strain evidence="2 3">YOKOZUNA-1</strain>
    </source>
</reference>
<proteinExistence type="predicted"/>
<dbReference type="InterPro" id="IPR006297">
    <property type="entry name" value="EF-4"/>
</dbReference>
<dbReference type="AlphaFoldDB" id="A0A1D1UZK2"/>
<organism evidence="2 3">
    <name type="scientific">Ramazzottius varieornatus</name>
    <name type="common">Water bear</name>
    <name type="synonym">Tardigrade</name>
    <dbReference type="NCBI Taxonomy" id="947166"/>
    <lineage>
        <taxon>Eukaryota</taxon>
        <taxon>Metazoa</taxon>
        <taxon>Ecdysozoa</taxon>
        <taxon>Tardigrada</taxon>
        <taxon>Eutardigrada</taxon>
        <taxon>Parachela</taxon>
        <taxon>Hypsibioidea</taxon>
        <taxon>Ramazzottiidae</taxon>
        <taxon>Ramazzottius</taxon>
    </lineage>
</organism>
<dbReference type="PANTHER" id="PTHR43512">
    <property type="entry name" value="TRANSLATION FACTOR GUF1-RELATED"/>
    <property type="match status" value="1"/>
</dbReference>
<feature type="domain" description="Tr-type G" evidence="1">
    <location>
        <begin position="83"/>
        <end position="171"/>
    </location>
</feature>
<dbReference type="EMBL" id="BDGG01000003">
    <property type="protein sequence ID" value="GAU95044.1"/>
    <property type="molecule type" value="Genomic_DNA"/>
</dbReference>
<dbReference type="STRING" id="947166.A0A1D1UZK2"/>
<dbReference type="OrthoDB" id="364892at2759"/>
<dbReference type="GO" id="GO:0097177">
    <property type="term" value="F:mitochondrial ribosome binding"/>
    <property type="evidence" value="ECO:0007669"/>
    <property type="project" value="TreeGrafter"/>
</dbReference>
<dbReference type="Gene3D" id="3.40.50.300">
    <property type="entry name" value="P-loop containing nucleotide triphosphate hydrolases"/>
    <property type="match status" value="1"/>
</dbReference>
<protein>
    <recommendedName>
        <fullName evidence="1">Tr-type G domain-containing protein</fullName>
    </recommendedName>
</protein>
<name>A0A1D1UZK2_RAMVA</name>
<evidence type="ECO:0000313" key="3">
    <source>
        <dbReference type="Proteomes" id="UP000186922"/>
    </source>
</evidence>
<accession>A0A1D1UZK2</accession>
<dbReference type="SUPFAM" id="SSF52540">
    <property type="entry name" value="P-loop containing nucleoside triphosphate hydrolases"/>
    <property type="match status" value="1"/>
</dbReference>
<keyword evidence="3" id="KW-1185">Reference proteome</keyword>
<dbReference type="GO" id="GO:0005525">
    <property type="term" value="F:GTP binding"/>
    <property type="evidence" value="ECO:0007669"/>
    <property type="project" value="InterPro"/>
</dbReference>
<gene>
    <name evidence="2" type="primary">RvY_06726</name>
    <name evidence="2" type="synonym">RvY_06726.1</name>
    <name evidence="2" type="ORF">RvY_06726-1</name>
</gene>
<evidence type="ECO:0000259" key="1">
    <source>
        <dbReference type="PROSITE" id="PS51722"/>
    </source>
</evidence>
<dbReference type="PANTHER" id="PTHR43512:SF7">
    <property type="entry name" value="TRANSLATION FACTOR GUF1, MITOCHONDRIAL"/>
    <property type="match status" value="1"/>
</dbReference>
<dbReference type="GO" id="GO:0005739">
    <property type="term" value="C:mitochondrion"/>
    <property type="evidence" value="ECO:0007669"/>
    <property type="project" value="TreeGrafter"/>
</dbReference>
<dbReference type="Proteomes" id="UP000186922">
    <property type="component" value="Unassembled WGS sequence"/>
</dbReference>
<dbReference type="InterPro" id="IPR027417">
    <property type="entry name" value="P-loop_NTPase"/>
</dbReference>
<dbReference type="PROSITE" id="PS00301">
    <property type="entry name" value="G_TR_1"/>
    <property type="match status" value="1"/>
</dbReference>
<dbReference type="GO" id="GO:0003924">
    <property type="term" value="F:GTPase activity"/>
    <property type="evidence" value="ECO:0007669"/>
    <property type="project" value="InterPro"/>
</dbReference>
<dbReference type="GO" id="GO:0045727">
    <property type="term" value="P:positive regulation of translation"/>
    <property type="evidence" value="ECO:0007669"/>
    <property type="project" value="TreeGrafter"/>
</dbReference>
<dbReference type="PROSITE" id="PS51722">
    <property type="entry name" value="G_TR_2"/>
    <property type="match status" value="1"/>
</dbReference>
<dbReference type="InterPro" id="IPR031157">
    <property type="entry name" value="G_TR_CS"/>
</dbReference>
<dbReference type="Pfam" id="PF00009">
    <property type="entry name" value="GTP_EFTU"/>
    <property type="match status" value="1"/>
</dbReference>
<comment type="caution">
    <text evidence="2">The sequence shown here is derived from an EMBL/GenBank/DDBJ whole genome shotgun (WGS) entry which is preliminary data.</text>
</comment>
<sequence length="171" mass="19688">MTEGLLRFVLYGRLPTKHPVTLLRSRTRGKISPVSRSETNQLWHFLNYRCRRGISSSAAHCHNVSWADPDAVKLPDLQNFPPEKIRNFSIIAHVDHGKSTLADRVLEMTGTIKAGSHDHHVLDRLEVERERGITVKAQTASLFYILYDETYLLNLRGDWHCPPVLIQKLRR</sequence>